<keyword evidence="2" id="KW-1185">Reference proteome</keyword>
<dbReference type="Proteomes" id="UP001313282">
    <property type="component" value="Unassembled WGS sequence"/>
</dbReference>
<protein>
    <submittedName>
        <fullName evidence="1">Uncharacterized protein</fullName>
    </submittedName>
</protein>
<evidence type="ECO:0000313" key="2">
    <source>
        <dbReference type="Proteomes" id="UP001313282"/>
    </source>
</evidence>
<reference evidence="1 2" key="1">
    <citation type="submission" date="2019-10" db="EMBL/GenBank/DDBJ databases">
        <authorList>
            <person name="Palmer J.M."/>
        </authorList>
    </citation>
    <scope>NUCLEOTIDE SEQUENCE [LARGE SCALE GENOMIC DNA]</scope>
    <source>
        <strain evidence="1 2">TWF718</strain>
    </source>
</reference>
<dbReference type="EMBL" id="JAVHNR010000001">
    <property type="protein sequence ID" value="KAK6355893.1"/>
    <property type="molecule type" value="Genomic_DNA"/>
</dbReference>
<proteinExistence type="predicted"/>
<sequence length="197" mass="21966">MHHGFRHPEAHMETLTMLLPTPTPTLSIATTISVPATIPQHLDPEPTRRYLDGNLRGDCFPVEPLSTEYKNQCYVPIFNQTLINDKIAQSLIPCCYGRLDVVEGCGYQCISNFTEDHGDHGGDPRYKAPIKWWSECLSKSPLPEEPENPPADWTLEVGIAMCVDRPRSSMVGVRASVEQKLLTVMLLVGVVLPLVMI</sequence>
<gene>
    <name evidence="1" type="ORF">TWF718_000272</name>
</gene>
<comment type="caution">
    <text evidence="1">The sequence shown here is derived from an EMBL/GenBank/DDBJ whole genome shotgun (WGS) entry which is preliminary data.</text>
</comment>
<evidence type="ECO:0000313" key="1">
    <source>
        <dbReference type="EMBL" id="KAK6355893.1"/>
    </source>
</evidence>
<name>A0AAN8MZF3_9PEZI</name>
<accession>A0AAN8MZF3</accession>
<dbReference type="AlphaFoldDB" id="A0AAN8MZF3"/>
<organism evidence="1 2">
    <name type="scientific">Orbilia javanica</name>
    <dbReference type="NCBI Taxonomy" id="47235"/>
    <lineage>
        <taxon>Eukaryota</taxon>
        <taxon>Fungi</taxon>
        <taxon>Dikarya</taxon>
        <taxon>Ascomycota</taxon>
        <taxon>Pezizomycotina</taxon>
        <taxon>Orbiliomycetes</taxon>
        <taxon>Orbiliales</taxon>
        <taxon>Orbiliaceae</taxon>
        <taxon>Orbilia</taxon>
    </lineage>
</organism>